<reference evidence="3" key="1">
    <citation type="journal article" date="2010" name="Genome Res.">
        <title>Population genomic sequencing of Coccidioides fungi reveals recent hybridization and transposon control.</title>
        <authorList>
            <person name="Neafsey D.E."/>
            <person name="Barker B.M."/>
            <person name="Sharpton T.J."/>
            <person name="Stajich J.E."/>
            <person name="Park D.J."/>
            <person name="Whiston E."/>
            <person name="Hung C.-Y."/>
            <person name="McMahan C."/>
            <person name="White J."/>
            <person name="Sykes S."/>
            <person name="Heiman D."/>
            <person name="Young S."/>
            <person name="Zeng Q."/>
            <person name="Abouelleil A."/>
            <person name="Aftuck L."/>
            <person name="Bessette D."/>
            <person name="Brown A."/>
            <person name="FitzGerald M."/>
            <person name="Lui A."/>
            <person name="Macdonald J.P."/>
            <person name="Priest M."/>
            <person name="Orbach M.J."/>
            <person name="Galgiani J.N."/>
            <person name="Kirkland T.N."/>
            <person name="Cole G.T."/>
            <person name="Birren B.W."/>
            <person name="Henn M.R."/>
            <person name="Taylor J.W."/>
            <person name="Rounsley S.D."/>
        </authorList>
    </citation>
    <scope>NUCLEOTIDE SEQUENCE [LARGE SCALE GENOMIC DNA]</scope>
    <source>
        <strain evidence="3">RMSCC 2394</strain>
    </source>
</reference>
<organism evidence="2 3">
    <name type="scientific">Coccidioides immitis RMSCC 2394</name>
    <dbReference type="NCBI Taxonomy" id="404692"/>
    <lineage>
        <taxon>Eukaryota</taxon>
        <taxon>Fungi</taxon>
        <taxon>Dikarya</taxon>
        <taxon>Ascomycota</taxon>
        <taxon>Pezizomycotina</taxon>
        <taxon>Eurotiomycetes</taxon>
        <taxon>Eurotiomycetidae</taxon>
        <taxon>Onygenales</taxon>
        <taxon>Onygenaceae</taxon>
        <taxon>Coccidioides</taxon>
    </lineage>
</organism>
<accession>A0A0J6Y557</accession>
<proteinExistence type="predicted"/>
<protein>
    <submittedName>
        <fullName evidence="2">Uncharacterized protein</fullName>
    </submittedName>
</protein>
<dbReference type="EMBL" id="DS028094">
    <property type="protein sequence ID" value="KMP02880.1"/>
    <property type="molecule type" value="Genomic_DNA"/>
</dbReference>
<dbReference type="AlphaFoldDB" id="A0A0J6Y557"/>
<evidence type="ECO:0000313" key="3">
    <source>
        <dbReference type="Proteomes" id="UP000054565"/>
    </source>
</evidence>
<evidence type="ECO:0000313" key="2">
    <source>
        <dbReference type="EMBL" id="KMP02880.1"/>
    </source>
</evidence>
<name>A0A0J6Y557_COCIT</name>
<feature type="compositionally biased region" description="Basic and acidic residues" evidence="1">
    <location>
        <begin position="10"/>
        <end position="19"/>
    </location>
</feature>
<evidence type="ECO:0000256" key="1">
    <source>
        <dbReference type="SAM" id="MobiDB-lite"/>
    </source>
</evidence>
<dbReference type="Proteomes" id="UP000054565">
    <property type="component" value="Unassembled WGS sequence"/>
</dbReference>
<gene>
    <name evidence="2" type="ORF">CIRG_02572</name>
</gene>
<feature type="region of interest" description="Disordered" evidence="1">
    <location>
        <begin position="1"/>
        <end position="28"/>
    </location>
</feature>
<sequence>MSLRLLSRAVRSEKNDGSRGKGSPLYIPRNGAKSQGAGLGFQGCSPQAFKHGAAANNIRGRSLKIELMQHWCPFHSCRMRITVGRDKRTWSSIMSHHSRAADATVAPADLTLLWPLLVSPELFVANKVITCAVKTRHINISAATDRVNLLMIQSSLGMQDHHLAAQAGEDYQYLKCLFQEEAAWLSRELKGKHN</sequence>